<dbReference type="AlphaFoldDB" id="A0A023BZ84"/>
<dbReference type="PANTHER" id="PTHR45527:SF1">
    <property type="entry name" value="FATTY ACID SYNTHASE"/>
    <property type="match status" value="1"/>
</dbReference>
<keyword evidence="3" id="KW-1185">Reference proteome</keyword>
<dbReference type="Gene3D" id="3.40.50.12780">
    <property type="entry name" value="N-terminal domain of ligase-like"/>
    <property type="match status" value="1"/>
</dbReference>
<evidence type="ECO:0000259" key="1">
    <source>
        <dbReference type="Pfam" id="PF00501"/>
    </source>
</evidence>
<evidence type="ECO:0000313" key="3">
    <source>
        <dbReference type="Proteomes" id="UP000023541"/>
    </source>
</evidence>
<dbReference type="Pfam" id="PF00501">
    <property type="entry name" value="AMP-binding"/>
    <property type="match status" value="1"/>
</dbReference>
<protein>
    <recommendedName>
        <fullName evidence="1">AMP-dependent synthetase/ligase domain-containing protein</fullName>
    </recommendedName>
</protein>
<organism evidence="2 3">
    <name type="scientific">Aquimarina atlantica</name>
    <dbReference type="NCBI Taxonomy" id="1317122"/>
    <lineage>
        <taxon>Bacteria</taxon>
        <taxon>Pseudomonadati</taxon>
        <taxon>Bacteroidota</taxon>
        <taxon>Flavobacteriia</taxon>
        <taxon>Flavobacteriales</taxon>
        <taxon>Flavobacteriaceae</taxon>
        <taxon>Aquimarina</taxon>
    </lineage>
</organism>
<dbReference type="InterPro" id="IPR045851">
    <property type="entry name" value="AMP-bd_C_sf"/>
</dbReference>
<dbReference type="InterPro" id="IPR000873">
    <property type="entry name" value="AMP-dep_synth/lig_dom"/>
</dbReference>
<proteinExistence type="predicted"/>
<comment type="caution">
    <text evidence="2">The sequence shown here is derived from an EMBL/GenBank/DDBJ whole genome shotgun (WGS) entry which is preliminary data.</text>
</comment>
<reference evidence="2 3" key="1">
    <citation type="submission" date="2014-04" db="EMBL/GenBank/DDBJ databases">
        <title>Aquimarina sp. 22II-S11-z7 Genome Sequencing.</title>
        <authorList>
            <person name="Lai Q."/>
        </authorList>
    </citation>
    <scope>NUCLEOTIDE SEQUENCE [LARGE SCALE GENOMIC DNA]</scope>
    <source>
        <strain evidence="2 3">22II-S11-z7</strain>
    </source>
</reference>
<dbReference type="GO" id="GO:0043041">
    <property type="term" value="P:amino acid activation for nonribosomal peptide biosynthetic process"/>
    <property type="evidence" value="ECO:0007669"/>
    <property type="project" value="TreeGrafter"/>
</dbReference>
<dbReference type="RefSeq" id="WP_034237684.1">
    <property type="nucleotide sequence ID" value="NZ_AQRA01000001.1"/>
</dbReference>
<dbReference type="InterPro" id="IPR020845">
    <property type="entry name" value="AMP-binding_CS"/>
</dbReference>
<dbReference type="Proteomes" id="UP000023541">
    <property type="component" value="Unassembled WGS sequence"/>
</dbReference>
<accession>A0A023BZ84</accession>
<dbReference type="eggNOG" id="COG1020">
    <property type="taxonomic scope" value="Bacteria"/>
</dbReference>
<dbReference type="CDD" id="cd05930">
    <property type="entry name" value="A_NRPS"/>
    <property type="match status" value="1"/>
</dbReference>
<name>A0A023BZ84_9FLAO</name>
<dbReference type="GO" id="GO:0044550">
    <property type="term" value="P:secondary metabolite biosynthetic process"/>
    <property type="evidence" value="ECO:0007669"/>
    <property type="project" value="TreeGrafter"/>
</dbReference>
<dbReference type="InterPro" id="IPR042099">
    <property type="entry name" value="ANL_N_sf"/>
</dbReference>
<dbReference type="SUPFAM" id="SSF56801">
    <property type="entry name" value="Acetyl-CoA synthetase-like"/>
    <property type="match status" value="1"/>
</dbReference>
<dbReference type="OrthoDB" id="4317020at2"/>
<feature type="domain" description="AMP-dependent synthetase/ligase" evidence="1">
    <location>
        <begin position="9"/>
        <end position="354"/>
    </location>
</feature>
<dbReference type="EMBL" id="AQRA01000001">
    <property type="protein sequence ID" value="EZH75310.1"/>
    <property type="molecule type" value="Genomic_DNA"/>
</dbReference>
<dbReference type="PROSITE" id="PS00455">
    <property type="entry name" value="AMP_BINDING"/>
    <property type="match status" value="1"/>
</dbReference>
<dbReference type="Gene3D" id="3.30.300.30">
    <property type="match status" value="1"/>
</dbReference>
<dbReference type="STRING" id="1317122.ATO12_00610"/>
<dbReference type="GO" id="GO:0005737">
    <property type="term" value="C:cytoplasm"/>
    <property type="evidence" value="ECO:0007669"/>
    <property type="project" value="TreeGrafter"/>
</dbReference>
<sequence length="495" mass="56722">MNLISNIQKSIEDNYDHNAFCIRNKYYSYKDFAQVVSDIRQAIQTSVEKTDVIIGLVTNDDIETYASIIALWMEGKAYVPLNPEFPVNRNHTVIEQAGIKTILDSSTDKIFNDYNTILTKKIPASEINLCPVDHISEENLAYIFFTSGTTGTPKGVPITFNNLSGFTEAFWKLGYELTNEDRCLQMFELTFDLSVFSYLAPILKGACIYTIPKDEIKYSYIFELMEDYKLTFALMVPSILHYLRPYFDEIDCPDMKYSLFCGEALPLDVTEEWSKCLPNATIANVYGPTECTIFCTDYTYKRKEGNKSHNGVLTIGKDMFNTTTIIVDDDNNEVKTGEKGELCLSGVQLTSGYWKNEEKNKEAFFFKDYKGKETRFYRTGDLCTVDEEGDILYLGRVDFQAKIQGFRVELSEIEFHSKASLDKMNVVAIAFDNAMNTTEIGLVIESQKFETDQLLEELKTKLPHYMIPTQIRFIDNFPLNTNGKTDRKKLKELFS</sequence>
<gene>
    <name evidence="2" type="ORF">ATO12_00610</name>
</gene>
<dbReference type="GO" id="GO:0031177">
    <property type="term" value="F:phosphopantetheine binding"/>
    <property type="evidence" value="ECO:0007669"/>
    <property type="project" value="TreeGrafter"/>
</dbReference>
<dbReference type="PANTHER" id="PTHR45527">
    <property type="entry name" value="NONRIBOSOMAL PEPTIDE SYNTHETASE"/>
    <property type="match status" value="1"/>
</dbReference>
<evidence type="ECO:0000313" key="2">
    <source>
        <dbReference type="EMBL" id="EZH75310.1"/>
    </source>
</evidence>